<protein>
    <submittedName>
        <fullName evidence="2">Uncharacterized protein</fullName>
    </submittedName>
</protein>
<dbReference type="EMBL" id="LDAU01000092">
    <property type="protein sequence ID" value="KRX06751.1"/>
    <property type="molecule type" value="Genomic_DNA"/>
</dbReference>
<proteinExistence type="predicted"/>
<name>A0A0V0QWQ8_PSEPJ</name>
<feature type="region of interest" description="Disordered" evidence="1">
    <location>
        <begin position="1"/>
        <end position="52"/>
    </location>
</feature>
<accession>A0A0V0QWQ8</accession>
<feature type="compositionally biased region" description="Acidic residues" evidence="1">
    <location>
        <begin position="350"/>
        <end position="360"/>
    </location>
</feature>
<evidence type="ECO:0000313" key="2">
    <source>
        <dbReference type="EMBL" id="KRX06751.1"/>
    </source>
</evidence>
<gene>
    <name evidence="2" type="ORF">PPERSA_09153</name>
</gene>
<feature type="region of interest" description="Disordered" evidence="1">
    <location>
        <begin position="126"/>
        <end position="184"/>
    </location>
</feature>
<feature type="compositionally biased region" description="Polar residues" evidence="1">
    <location>
        <begin position="36"/>
        <end position="45"/>
    </location>
</feature>
<feature type="region of interest" description="Disordered" evidence="1">
    <location>
        <begin position="350"/>
        <end position="372"/>
    </location>
</feature>
<keyword evidence="3" id="KW-1185">Reference proteome</keyword>
<comment type="caution">
    <text evidence="2">The sequence shown here is derived from an EMBL/GenBank/DDBJ whole genome shotgun (WGS) entry which is preliminary data.</text>
</comment>
<sequence length="372" mass="44043">MGEENKLFSNQMHEVKMEKSKNVKNNQDQQIERNKSTSFQNQTENKGQKSLYDKEFDLKQGYNFLTKENLMHDQNKIKDKNDKRYKIFNKLEESNKKLAESISQNSFQNENSQNDLQKQAKNYINNEKNKKQKLRNSNNKQEQYGKSRNYEQQQQTKIQGERKSNFKSKKQTKNLGQPFNKNIKSSNNYLQRKNFIEYELSDDDDDGFIQGGLQNQVYIQNQQQNSNEIEEFIDDSQKFNQFASKNLINLNNFDQIQCNTSNSGFFSMNMSQKQEQIFENSYIPNNLKQQEQQSQQQDHGYQIQQKQFQNNIGQDIYQGANNYIQNEQKISINNKMSDGQILIQQIVNQDDDDEDDDDWIEGGGVQNNQYKK</sequence>
<reference evidence="2 3" key="1">
    <citation type="journal article" date="2015" name="Sci. Rep.">
        <title>Genome of the facultative scuticociliatosis pathogen Pseudocohnilembus persalinus provides insight into its virulence through horizontal gene transfer.</title>
        <authorList>
            <person name="Xiong J."/>
            <person name="Wang G."/>
            <person name="Cheng J."/>
            <person name="Tian M."/>
            <person name="Pan X."/>
            <person name="Warren A."/>
            <person name="Jiang C."/>
            <person name="Yuan D."/>
            <person name="Miao W."/>
        </authorList>
    </citation>
    <scope>NUCLEOTIDE SEQUENCE [LARGE SCALE GENOMIC DNA]</scope>
    <source>
        <strain evidence="2">36N120E</strain>
    </source>
</reference>
<evidence type="ECO:0000256" key="1">
    <source>
        <dbReference type="SAM" id="MobiDB-lite"/>
    </source>
</evidence>
<feature type="compositionally biased region" description="Polar residues" evidence="1">
    <location>
        <begin position="173"/>
        <end position="184"/>
    </location>
</feature>
<organism evidence="2 3">
    <name type="scientific">Pseudocohnilembus persalinus</name>
    <name type="common">Ciliate</name>
    <dbReference type="NCBI Taxonomy" id="266149"/>
    <lineage>
        <taxon>Eukaryota</taxon>
        <taxon>Sar</taxon>
        <taxon>Alveolata</taxon>
        <taxon>Ciliophora</taxon>
        <taxon>Intramacronucleata</taxon>
        <taxon>Oligohymenophorea</taxon>
        <taxon>Scuticociliatia</taxon>
        <taxon>Philasterida</taxon>
        <taxon>Pseudocohnilembidae</taxon>
        <taxon>Pseudocohnilembus</taxon>
    </lineage>
</organism>
<dbReference type="InParanoid" id="A0A0V0QWQ8"/>
<dbReference type="AlphaFoldDB" id="A0A0V0QWQ8"/>
<dbReference type="Proteomes" id="UP000054937">
    <property type="component" value="Unassembled WGS sequence"/>
</dbReference>
<evidence type="ECO:0000313" key="3">
    <source>
        <dbReference type="Proteomes" id="UP000054937"/>
    </source>
</evidence>